<dbReference type="InterPro" id="IPR050114">
    <property type="entry name" value="UPF0173_UPF0282_UlaG_hydrolase"/>
</dbReference>
<dbReference type="EMBL" id="JAVDYG010000001">
    <property type="protein sequence ID" value="MDR7361694.1"/>
    <property type="molecule type" value="Genomic_DNA"/>
</dbReference>
<reference evidence="2 3" key="1">
    <citation type="submission" date="2023-07" db="EMBL/GenBank/DDBJ databases">
        <title>Sequencing the genomes of 1000 actinobacteria strains.</title>
        <authorList>
            <person name="Klenk H.-P."/>
        </authorList>
    </citation>
    <scope>NUCLEOTIDE SEQUENCE [LARGE SCALE GENOMIC DNA]</scope>
    <source>
        <strain evidence="2 3">DSM 19426</strain>
    </source>
</reference>
<dbReference type="Gene3D" id="3.60.15.10">
    <property type="entry name" value="Ribonuclease Z/Hydroxyacylglutathione hydrolase-like"/>
    <property type="match status" value="1"/>
</dbReference>
<comment type="caution">
    <text evidence="2">The sequence shown here is derived from an EMBL/GenBank/DDBJ whole genome shotgun (WGS) entry which is preliminary data.</text>
</comment>
<proteinExistence type="predicted"/>
<dbReference type="InterPro" id="IPR036866">
    <property type="entry name" value="RibonucZ/Hydroxyglut_hydro"/>
</dbReference>
<accession>A0ABU2BUJ4</accession>
<sequence length="212" mass="23307">MRVTKFGHSCVRLSYDGRDVVLDPGVWSQREAMDGVAAVLLTHEHPDHWDLDHLRSTDAPIHTIRAVADQIEAADPAVRERVTVVEPGEHLEVAGFSVEVVGRKHAVIHPELPHFDNSGFVLEVGGTSLFHPGDSFELPGRAVDVHCAPVCAPWAKMSELLDVAREIGAPRTLGIHDRVYSDVGLAMADDRFRAWMAQRDGTYARPADGQDL</sequence>
<dbReference type="PANTHER" id="PTHR43546:SF3">
    <property type="entry name" value="UPF0173 METAL-DEPENDENT HYDROLASE MJ1163"/>
    <property type="match status" value="1"/>
</dbReference>
<dbReference type="RefSeq" id="WP_310300037.1">
    <property type="nucleotide sequence ID" value="NZ_BAAAPS010000001.1"/>
</dbReference>
<gene>
    <name evidence="2" type="ORF">J2S63_001247</name>
</gene>
<evidence type="ECO:0000259" key="1">
    <source>
        <dbReference type="SMART" id="SM00849"/>
    </source>
</evidence>
<dbReference type="SUPFAM" id="SSF56281">
    <property type="entry name" value="Metallo-hydrolase/oxidoreductase"/>
    <property type="match status" value="1"/>
</dbReference>
<organism evidence="2 3">
    <name type="scientific">Nocardioides marmoribigeumensis</name>
    <dbReference type="NCBI Taxonomy" id="433649"/>
    <lineage>
        <taxon>Bacteria</taxon>
        <taxon>Bacillati</taxon>
        <taxon>Actinomycetota</taxon>
        <taxon>Actinomycetes</taxon>
        <taxon>Propionibacteriales</taxon>
        <taxon>Nocardioidaceae</taxon>
        <taxon>Nocardioides</taxon>
    </lineage>
</organism>
<dbReference type="PANTHER" id="PTHR43546">
    <property type="entry name" value="UPF0173 METAL-DEPENDENT HYDROLASE MJ1163-RELATED"/>
    <property type="match status" value="1"/>
</dbReference>
<dbReference type="Proteomes" id="UP001183648">
    <property type="component" value="Unassembled WGS sequence"/>
</dbReference>
<protein>
    <submittedName>
        <fullName evidence="2">L-ascorbate metabolism protein UlaG (Beta-lactamase superfamily)</fullName>
    </submittedName>
</protein>
<name>A0ABU2BUJ4_9ACTN</name>
<evidence type="ECO:0000313" key="3">
    <source>
        <dbReference type="Proteomes" id="UP001183648"/>
    </source>
</evidence>
<dbReference type="SMART" id="SM00849">
    <property type="entry name" value="Lactamase_B"/>
    <property type="match status" value="1"/>
</dbReference>
<keyword evidence="3" id="KW-1185">Reference proteome</keyword>
<dbReference type="Pfam" id="PF13483">
    <property type="entry name" value="Lactamase_B_3"/>
    <property type="match status" value="1"/>
</dbReference>
<dbReference type="InterPro" id="IPR001279">
    <property type="entry name" value="Metallo-B-lactamas"/>
</dbReference>
<evidence type="ECO:0000313" key="2">
    <source>
        <dbReference type="EMBL" id="MDR7361694.1"/>
    </source>
</evidence>
<feature type="domain" description="Metallo-beta-lactamase" evidence="1">
    <location>
        <begin position="7"/>
        <end position="176"/>
    </location>
</feature>